<dbReference type="AlphaFoldDB" id="A0A497YDS9"/>
<dbReference type="Proteomes" id="UP000280791">
    <property type="component" value="Unassembled WGS sequence"/>
</dbReference>
<evidence type="ECO:0000313" key="1">
    <source>
        <dbReference type="EMBL" id="RLJ86415.1"/>
    </source>
</evidence>
<name>A0A497YDS9_9BACL</name>
<proteinExistence type="predicted"/>
<keyword evidence="2" id="KW-1185">Reference proteome</keyword>
<reference evidence="1 2" key="1">
    <citation type="submission" date="2018-10" db="EMBL/GenBank/DDBJ databases">
        <title>Genomic Encyclopedia of Type Strains, Phase IV (KMG-IV): sequencing the most valuable type-strain genomes for metagenomic binning, comparative biology and taxonomic classification.</title>
        <authorList>
            <person name="Goeker M."/>
        </authorList>
    </citation>
    <scope>NUCLEOTIDE SEQUENCE [LARGE SCALE GENOMIC DNA]</scope>
    <source>
        <strain evidence="1 2">DSM 20549</strain>
    </source>
</reference>
<dbReference type="EMBL" id="RCCP01000004">
    <property type="protein sequence ID" value="RLJ86415.1"/>
    <property type="molecule type" value="Genomic_DNA"/>
</dbReference>
<protein>
    <submittedName>
        <fullName evidence="1">Uncharacterized protein</fullName>
    </submittedName>
</protein>
<sequence>MIEVCLAGSASLGGFRLVGESLLGLGIRMCTGIGRRFWILCYARLSAHKKAEGTSLCFQFRVLKFNFLCLFQYFRWNFNRLDGIVVAVVHLHLRLDCHHFAPHVDIKFHIDFHAVR</sequence>
<evidence type="ECO:0000313" key="2">
    <source>
        <dbReference type="Proteomes" id="UP000280791"/>
    </source>
</evidence>
<gene>
    <name evidence="1" type="ORF">DFR62_2822</name>
</gene>
<comment type="caution">
    <text evidence="1">The sequence shown here is derived from an EMBL/GenBank/DDBJ whole genome shotgun (WGS) entry which is preliminary data.</text>
</comment>
<accession>A0A497YDS9</accession>
<organism evidence="1 2">
    <name type="scientific">Planococcus citreus</name>
    <dbReference type="NCBI Taxonomy" id="1373"/>
    <lineage>
        <taxon>Bacteria</taxon>
        <taxon>Bacillati</taxon>
        <taxon>Bacillota</taxon>
        <taxon>Bacilli</taxon>
        <taxon>Bacillales</taxon>
        <taxon>Caryophanaceae</taxon>
        <taxon>Planococcus</taxon>
    </lineage>
</organism>